<evidence type="ECO:0000313" key="2">
    <source>
        <dbReference type="EMBL" id="MCD2492300.1"/>
    </source>
</evidence>
<reference evidence="2 3" key="1">
    <citation type="submission" date="2021-11" db="EMBL/GenBank/DDBJ databases">
        <title>Lacrimispora sp. nov. NSJ-141 isolated from human feces.</title>
        <authorList>
            <person name="Abdugheni R."/>
        </authorList>
    </citation>
    <scope>NUCLEOTIDE SEQUENCE [LARGE SCALE GENOMIC DNA]</scope>
    <source>
        <strain evidence="2 3">NSJ-141</strain>
    </source>
</reference>
<name>A0AAP2RK00_9FIRM</name>
<dbReference type="EMBL" id="JAJNOR010000003">
    <property type="protein sequence ID" value="MCD2492300.1"/>
    <property type="molecule type" value="Genomic_DNA"/>
</dbReference>
<feature type="compositionally biased region" description="Basic and acidic residues" evidence="1">
    <location>
        <begin position="8"/>
        <end position="21"/>
    </location>
</feature>
<feature type="region of interest" description="Disordered" evidence="1">
    <location>
        <begin position="1"/>
        <end position="44"/>
    </location>
</feature>
<dbReference type="AlphaFoldDB" id="A0AAP2RK00"/>
<evidence type="ECO:0000313" key="3">
    <source>
        <dbReference type="Proteomes" id="UP001299265"/>
    </source>
</evidence>
<gene>
    <name evidence="2" type="ORF">LQE92_06600</name>
</gene>
<sequence length="101" mass="11287">MENIHNGAADRKPAERFRAGLKESAAGQRPVFPRQRETKTENPIPFLSEQEAGNHKDFLPTCERYCRSGDKAAPASPANRNRDGLELLPVLNRNLIGANYK</sequence>
<protein>
    <submittedName>
        <fullName evidence="2">Uncharacterized protein</fullName>
    </submittedName>
</protein>
<comment type="caution">
    <text evidence="2">The sequence shown here is derived from an EMBL/GenBank/DDBJ whole genome shotgun (WGS) entry which is preliminary data.</text>
</comment>
<accession>A0AAP2RK00</accession>
<dbReference type="RefSeq" id="WP_231062199.1">
    <property type="nucleotide sequence ID" value="NZ_JAJNOR010000003.1"/>
</dbReference>
<organism evidence="2 3">
    <name type="scientific">Lientehia hominis</name>
    <dbReference type="NCBI Taxonomy" id="2897778"/>
    <lineage>
        <taxon>Bacteria</taxon>
        <taxon>Bacillati</taxon>
        <taxon>Bacillota</taxon>
        <taxon>Clostridia</taxon>
        <taxon>Lachnospirales</taxon>
        <taxon>Lachnospiraceae</taxon>
        <taxon>Lientehia</taxon>
    </lineage>
</organism>
<proteinExistence type="predicted"/>
<keyword evidence="3" id="KW-1185">Reference proteome</keyword>
<dbReference type="Proteomes" id="UP001299265">
    <property type="component" value="Unassembled WGS sequence"/>
</dbReference>
<evidence type="ECO:0000256" key="1">
    <source>
        <dbReference type="SAM" id="MobiDB-lite"/>
    </source>
</evidence>